<reference evidence="1" key="1">
    <citation type="journal article" date="2020" name="mSystems">
        <title>Genome- and Community-Level Interaction Insights into Carbon Utilization and Element Cycling Functions of Hydrothermarchaeota in Hydrothermal Sediment.</title>
        <authorList>
            <person name="Zhou Z."/>
            <person name="Liu Y."/>
            <person name="Xu W."/>
            <person name="Pan J."/>
            <person name="Luo Z.H."/>
            <person name="Li M."/>
        </authorList>
    </citation>
    <scope>NUCLEOTIDE SEQUENCE [LARGE SCALE GENOMIC DNA]</scope>
    <source>
        <strain evidence="1">SpSt-885</strain>
    </source>
</reference>
<organism evidence="1">
    <name type="scientific">Fervidicoccus fontis</name>
    <dbReference type="NCBI Taxonomy" id="683846"/>
    <lineage>
        <taxon>Archaea</taxon>
        <taxon>Thermoproteota</taxon>
        <taxon>Thermoprotei</taxon>
        <taxon>Fervidicoccales</taxon>
        <taxon>Fervidicoccaceae</taxon>
        <taxon>Fervidicoccus</taxon>
    </lineage>
</organism>
<comment type="caution">
    <text evidence="1">The sequence shown here is derived from an EMBL/GenBank/DDBJ whole genome shotgun (WGS) entry which is preliminary data.</text>
</comment>
<dbReference type="EMBL" id="DTLS01000039">
    <property type="protein sequence ID" value="HGZ59836.1"/>
    <property type="molecule type" value="Genomic_DNA"/>
</dbReference>
<gene>
    <name evidence="1" type="ORF">ENW83_01330</name>
</gene>
<evidence type="ECO:0000313" key="1">
    <source>
        <dbReference type="EMBL" id="HGZ59836.1"/>
    </source>
</evidence>
<proteinExistence type="predicted"/>
<dbReference type="AlphaFoldDB" id="A0A7J3SJS3"/>
<protein>
    <submittedName>
        <fullName evidence="1">Uncharacterized protein</fullName>
    </submittedName>
</protein>
<sequence length="143" mass="16506">MELKLKKERSKSVSGKHAYFENAFYVSKEKVTEVEPLKKTNVSPLYKNGEAFIFQPKMQPKAEVIVRVSLVRNLRGKVKGYIEVFDAEGQIVLRTKYSKLKIRRCYGNTEYAWAIKSVASFLNLPVRRYNFRTGVQNSFTGNS</sequence>
<accession>A0A7J3SJS3</accession>
<name>A0A7J3SJS3_9CREN</name>